<proteinExistence type="predicted"/>
<accession>A0A8S5MBQ6</accession>
<dbReference type="EMBL" id="BK014872">
    <property type="protein sequence ID" value="DAD79785.1"/>
    <property type="molecule type" value="Genomic_DNA"/>
</dbReference>
<name>A0A8S5MBQ6_9CAUD</name>
<evidence type="ECO:0000313" key="1">
    <source>
        <dbReference type="EMBL" id="DAD79785.1"/>
    </source>
</evidence>
<protein>
    <submittedName>
        <fullName evidence="1">Uncharacterized protein</fullName>
    </submittedName>
</protein>
<sequence length="144" mass="15781">MPKLQTRKYLAPEPQILAFPDHYVNVPGKIEFADLAKLYATIQPAEKTKMQNIYTDATKVLPRGLAVHIDGDGKVTAPAAAASGTEAVKPNAVLFDTIEFKKYDEATDKQVNAAILVHGFVRADRLIGKEKANLDNGMIYVVNK</sequence>
<reference evidence="1" key="1">
    <citation type="journal article" date="2021" name="Proc. Natl. Acad. Sci. U.S.A.">
        <title>A Catalog of Tens of Thousands of Viruses from Human Metagenomes Reveals Hidden Associations with Chronic Diseases.</title>
        <authorList>
            <person name="Tisza M.J."/>
            <person name="Buck C.B."/>
        </authorList>
    </citation>
    <scope>NUCLEOTIDE SEQUENCE</scope>
    <source>
        <strain evidence="1">CtG7D9</strain>
    </source>
</reference>
<organism evidence="1">
    <name type="scientific">Siphoviridae sp. ctG7D9</name>
    <dbReference type="NCBI Taxonomy" id="2826218"/>
    <lineage>
        <taxon>Viruses</taxon>
        <taxon>Duplodnaviria</taxon>
        <taxon>Heunggongvirae</taxon>
        <taxon>Uroviricota</taxon>
        <taxon>Caudoviricetes</taxon>
    </lineage>
</organism>